<proteinExistence type="predicted"/>
<dbReference type="InterPro" id="IPR002837">
    <property type="entry name" value="DUF123"/>
</dbReference>
<dbReference type="RefSeq" id="WP_229345396.1">
    <property type="nucleotide sequence ID" value="NZ_JAJFAT010000008.1"/>
</dbReference>
<feature type="domain" description="GIY-YIG" evidence="1">
    <location>
        <begin position="11"/>
        <end position="126"/>
    </location>
</feature>
<dbReference type="Proteomes" id="UP001199296">
    <property type="component" value="Unassembled WGS sequence"/>
</dbReference>
<organism evidence="2 3">
    <name type="scientific">Halanaerobium polyolivorans</name>
    <dbReference type="NCBI Taxonomy" id="2886943"/>
    <lineage>
        <taxon>Bacteria</taxon>
        <taxon>Bacillati</taxon>
        <taxon>Bacillota</taxon>
        <taxon>Clostridia</taxon>
        <taxon>Halanaerobiales</taxon>
        <taxon>Halanaerobiaceae</taxon>
        <taxon>Halanaerobium</taxon>
    </lineage>
</organism>
<dbReference type="AlphaFoldDB" id="A0AAW4WY53"/>
<evidence type="ECO:0000313" key="2">
    <source>
        <dbReference type="EMBL" id="MCC3144998.1"/>
    </source>
</evidence>
<keyword evidence="3" id="KW-1185">Reference proteome</keyword>
<reference evidence="2 3" key="1">
    <citation type="submission" date="2021-10" db="EMBL/GenBank/DDBJ databases">
        <authorList>
            <person name="Grouzdev D.S."/>
            <person name="Pantiukh K.S."/>
            <person name="Krutkina M.S."/>
        </authorList>
    </citation>
    <scope>NUCLEOTIDE SEQUENCE [LARGE SCALE GENOMIC DNA]</scope>
    <source>
        <strain evidence="2 3">Z-7514</strain>
    </source>
</reference>
<protein>
    <submittedName>
        <fullName evidence="2">GIY-YIG nuclease family protein</fullName>
    </submittedName>
</protein>
<dbReference type="EMBL" id="JAJFAT010000008">
    <property type="protein sequence ID" value="MCC3144998.1"/>
    <property type="molecule type" value="Genomic_DNA"/>
</dbReference>
<comment type="caution">
    <text evidence="2">The sequence shown here is derived from an EMBL/GenBank/DDBJ whole genome shotgun (WGS) entry which is preliminary data.</text>
</comment>
<sequence>MEKSSEKEYPEGGVYLLKIKLAQKSKIKVGALGEKLFPAGYYFYAGTAQRNFESRLKRHYSQQKKMHWHIDYLLKKAELEADYAFEFKKQGECFLTEILNAAGAKTIVSSFGASDCSCNSHLLYFDFKKGAKIVEKIIKNRDLKSEFSNYIKD</sequence>
<evidence type="ECO:0000313" key="3">
    <source>
        <dbReference type="Proteomes" id="UP001199296"/>
    </source>
</evidence>
<dbReference type="Pfam" id="PF01986">
    <property type="entry name" value="DUF123"/>
    <property type="match status" value="1"/>
</dbReference>
<dbReference type="SMART" id="SM00465">
    <property type="entry name" value="GIYc"/>
    <property type="match status" value="1"/>
</dbReference>
<dbReference type="CDD" id="cd10441">
    <property type="entry name" value="GIY-YIG_COG1833"/>
    <property type="match status" value="1"/>
</dbReference>
<dbReference type="PANTHER" id="PTHR37460:SF1">
    <property type="entry name" value="ENDONUCLEASE III"/>
    <property type="match status" value="1"/>
</dbReference>
<evidence type="ECO:0000259" key="1">
    <source>
        <dbReference type="SMART" id="SM00465"/>
    </source>
</evidence>
<gene>
    <name evidence="2" type="ORF">LJ207_06650</name>
</gene>
<dbReference type="InterPro" id="IPR000305">
    <property type="entry name" value="GIY-YIG_endonuc"/>
</dbReference>
<dbReference type="PANTHER" id="PTHR37460">
    <property type="entry name" value="ENDONUCLEASE III"/>
    <property type="match status" value="1"/>
</dbReference>
<accession>A0AAW4WY53</accession>
<name>A0AAW4WY53_9FIRM</name>